<name>A0ABC8Y5K7_9POAL</name>
<sequence length="185" mass="20427">MVHKTIFSHADLQALPLPGRSDEEVCVELVSVESVSIARESYTLLPLLVDQRSCLCPQLDFLSLVACLSLELHKVEHDLLPPLQIQEAKLDRASLEALLFLKNSAITLLRLAKRIKAIEQGLGLLEEGLEEGLQEHVFSCRVKGVGISLVDSADHVLGGTFNIVWLKARVPFLLKLVNDLLSDSE</sequence>
<gene>
    <name evidence="1" type="ORF">URODEC1_LOCUS30272</name>
</gene>
<dbReference type="AlphaFoldDB" id="A0ABC8Y5K7"/>
<accession>A0ABC8Y5K7</accession>
<dbReference type="Proteomes" id="UP001497457">
    <property type="component" value="Chromosome 15b"/>
</dbReference>
<dbReference type="EMBL" id="OZ075125">
    <property type="protein sequence ID" value="CAL4937004.1"/>
    <property type="molecule type" value="Genomic_DNA"/>
</dbReference>
<reference evidence="2" key="1">
    <citation type="submission" date="2024-06" db="EMBL/GenBank/DDBJ databases">
        <authorList>
            <person name="Ryan C."/>
        </authorList>
    </citation>
    <scope>NUCLEOTIDE SEQUENCE [LARGE SCALE GENOMIC DNA]</scope>
</reference>
<evidence type="ECO:0000313" key="2">
    <source>
        <dbReference type="Proteomes" id="UP001497457"/>
    </source>
</evidence>
<proteinExistence type="predicted"/>
<keyword evidence="2" id="KW-1185">Reference proteome</keyword>
<reference evidence="1 2" key="2">
    <citation type="submission" date="2024-10" db="EMBL/GenBank/DDBJ databases">
        <authorList>
            <person name="Ryan C."/>
        </authorList>
    </citation>
    <scope>NUCLEOTIDE SEQUENCE [LARGE SCALE GENOMIC DNA]</scope>
</reference>
<evidence type="ECO:0000313" key="1">
    <source>
        <dbReference type="EMBL" id="CAL4937004.1"/>
    </source>
</evidence>
<organism evidence="1 2">
    <name type="scientific">Urochloa decumbens</name>
    <dbReference type="NCBI Taxonomy" id="240449"/>
    <lineage>
        <taxon>Eukaryota</taxon>
        <taxon>Viridiplantae</taxon>
        <taxon>Streptophyta</taxon>
        <taxon>Embryophyta</taxon>
        <taxon>Tracheophyta</taxon>
        <taxon>Spermatophyta</taxon>
        <taxon>Magnoliopsida</taxon>
        <taxon>Liliopsida</taxon>
        <taxon>Poales</taxon>
        <taxon>Poaceae</taxon>
        <taxon>PACMAD clade</taxon>
        <taxon>Panicoideae</taxon>
        <taxon>Panicodae</taxon>
        <taxon>Paniceae</taxon>
        <taxon>Melinidinae</taxon>
        <taxon>Urochloa</taxon>
    </lineage>
</organism>
<protein>
    <submittedName>
        <fullName evidence="1">Uncharacterized protein</fullName>
    </submittedName>
</protein>